<evidence type="ECO:0000256" key="5">
    <source>
        <dbReference type="ARBA" id="ARBA00022679"/>
    </source>
</evidence>
<dbReference type="InterPro" id="IPR005467">
    <property type="entry name" value="His_kinase_dom"/>
</dbReference>
<dbReference type="CDD" id="cd00130">
    <property type="entry name" value="PAS"/>
    <property type="match status" value="1"/>
</dbReference>
<dbReference type="GO" id="GO:0000155">
    <property type="term" value="F:phosphorelay sensor kinase activity"/>
    <property type="evidence" value="ECO:0007669"/>
    <property type="project" value="InterPro"/>
</dbReference>
<dbReference type="InterPro" id="IPR004358">
    <property type="entry name" value="Sig_transdc_His_kin-like_C"/>
</dbReference>
<dbReference type="Proteomes" id="UP000630923">
    <property type="component" value="Unassembled WGS sequence"/>
</dbReference>
<dbReference type="InterPro" id="IPR003594">
    <property type="entry name" value="HATPase_dom"/>
</dbReference>
<dbReference type="CDD" id="cd16922">
    <property type="entry name" value="HATPase_EvgS-ArcB-TorS-like"/>
    <property type="match status" value="1"/>
</dbReference>
<evidence type="ECO:0000256" key="3">
    <source>
        <dbReference type="ARBA" id="ARBA00012438"/>
    </source>
</evidence>
<keyword evidence="17" id="KW-1185">Reference proteome</keyword>
<feature type="domain" description="Histidine kinase" evidence="13">
    <location>
        <begin position="484"/>
        <end position="704"/>
    </location>
</feature>
<dbReference type="GO" id="GO:0005886">
    <property type="term" value="C:plasma membrane"/>
    <property type="evidence" value="ECO:0007669"/>
    <property type="project" value="TreeGrafter"/>
</dbReference>
<dbReference type="InterPro" id="IPR013767">
    <property type="entry name" value="PAS_fold"/>
</dbReference>
<evidence type="ECO:0000313" key="16">
    <source>
        <dbReference type="EMBL" id="GHF10689.1"/>
    </source>
</evidence>
<evidence type="ECO:0000313" key="17">
    <source>
        <dbReference type="Proteomes" id="UP000630923"/>
    </source>
</evidence>
<reference evidence="16" key="1">
    <citation type="journal article" date="2014" name="Int. J. Syst. Evol. Microbiol.">
        <title>Complete genome sequence of Corynebacterium casei LMG S-19264T (=DSM 44701T), isolated from a smear-ripened cheese.</title>
        <authorList>
            <consortium name="US DOE Joint Genome Institute (JGI-PGF)"/>
            <person name="Walter F."/>
            <person name="Albersmeier A."/>
            <person name="Kalinowski J."/>
            <person name="Ruckert C."/>
        </authorList>
    </citation>
    <scope>NUCLEOTIDE SEQUENCE</scope>
    <source>
        <strain evidence="16">KCTC 42590</strain>
    </source>
</reference>
<accession>A0A919E3Q7</accession>
<protein>
    <recommendedName>
        <fullName evidence="3">histidine kinase</fullName>
        <ecNumber evidence="3">2.7.13.3</ecNumber>
    </recommendedName>
</protein>
<evidence type="ECO:0000256" key="6">
    <source>
        <dbReference type="ARBA" id="ARBA00022741"/>
    </source>
</evidence>
<dbReference type="Gene3D" id="3.30.565.10">
    <property type="entry name" value="Histidine kinase-like ATPase, C-terminal domain"/>
    <property type="match status" value="1"/>
</dbReference>
<feature type="transmembrane region" description="Helical" evidence="12">
    <location>
        <begin position="20"/>
        <end position="43"/>
    </location>
</feature>
<feature type="coiled-coil region" evidence="11">
    <location>
        <begin position="321"/>
        <end position="348"/>
    </location>
</feature>
<dbReference type="Pfam" id="PF00512">
    <property type="entry name" value="HisKA"/>
    <property type="match status" value="1"/>
</dbReference>
<evidence type="ECO:0000256" key="9">
    <source>
        <dbReference type="ARBA" id="ARBA00023012"/>
    </source>
</evidence>
<dbReference type="InterPro" id="IPR003660">
    <property type="entry name" value="HAMP_dom"/>
</dbReference>
<keyword evidence="10 12" id="KW-0472">Membrane</keyword>
<dbReference type="GO" id="GO:0005524">
    <property type="term" value="F:ATP binding"/>
    <property type="evidence" value="ECO:0007669"/>
    <property type="project" value="UniProtKB-KW"/>
</dbReference>
<evidence type="ECO:0000256" key="11">
    <source>
        <dbReference type="SAM" id="Coils"/>
    </source>
</evidence>
<keyword evidence="4" id="KW-0597">Phosphoprotein</keyword>
<reference evidence="16" key="2">
    <citation type="submission" date="2020-09" db="EMBL/GenBank/DDBJ databases">
        <authorList>
            <person name="Sun Q."/>
            <person name="Kim S."/>
        </authorList>
    </citation>
    <scope>NUCLEOTIDE SEQUENCE</scope>
    <source>
        <strain evidence="16">KCTC 42590</strain>
    </source>
</reference>
<dbReference type="NCBIfam" id="TIGR00229">
    <property type="entry name" value="sensory_box"/>
    <property type="match status" value="1"/>
</dbReference>
<dbReference type="PROSITE" id="PS50112">
    <property type="entry name" value="PAS"/>
    <property type="match status" value="1"/>
</dbReference>
<evidence type="ECO:0000259" key="15">
    <source>
        <dbReference type="PROSITE" id="PS50885"/>
    </source>
</evidence>
<dbReference type="SUPFAM" id="SSF55785">
    <property type="entry name" value="PYP-like sensor domain (PAS domain)"/>
    <property type="match status" value="1"/>
</dbReference>
<dbReference type="SUPFAM" id="SSF47384">
    <property type="entry name" value="Homodimeric domain of signal transducing histidine kinase"/>
    <property type="match status" value="1"/>
</dbReference>
<evidence type="ECO:0000256" key="2">
    <source>
        <dbReference type="ARBA" id="ARBA00004370"/>
    </source>
</evidence>
<dbReference type="CDD" id="cd00082">
    <property type="entry name" value="HisKA"/>
    <property type="match status" value="1"/>
</dbReference>
<evidence type="ECO:0000256" key="10">
    <source>
        <dbReference type="ARBA" id="ARBA00023136"/>
    </source>
</evidence>
<dbReference type="Gene3D" id="3.30.450.20">
    <property type="entry name" value="PAS domain"/>
    <property type="match status" value="1"/>
</dbReference>
<evidence type="ECO:0000256" key="1">
    <source>
        <dbReference type="ARBA" id="ARBA00000085"/>
    </source>
</evidence>
<dbReference type="Pfam" id="PF02518">
    <property type="entry name" value="HATPase_c"/>
    <property type="match status" value="1"/>
</dbReference>
<dbReference type="Gene3D" id="6.10.340.10">
    <property type="match status" value="1"/>
</dbReference>
<keyword evidence="9" id="KW-0902">Two-component regulatory system</keyword>
<organism evidence="16 17">
    <name type="scientific">Kordiimonas sediminis</name>
    <dbReference type="NCBI Taxonomy" id="1735581"/>
    <lineage>
        <taxon>Bacteria</taxon>
        <taxon>Pseudomonadati</taxon>
        <taxon>Pseudomonadota</taxon>
        <taxon>Alphaproteobacteria</taxon>
        <taxon>Kordiimonadales</taxon>
        <taxon>Kordiimonadaceae</taxon>
        <taxon>Kordiimonas</taxon>
    </lineage>
</organism>
<evidence type="ECO:0000256" key="8">
    <source>
        <dbReference type="ARBA" id="ARBA00022840"/>
    </source>
</evidence>
<dbReference type="CDD" id="cd06225">
    <property type="entry name" value="HAMP"/>
    <property type="match status" value="1"/>
</dbReference>
<dbReference type="GO" id="GO:0009927">
    <property type="term" value="F:histidine phosphotransfer kinase activity"/>
    <property type="evidence" value="ECO:0007669"/>
    <property type="project" value="TreeGrafter"/>
</dbReference>
<dbReference type="SUPFAM" id="SSF55874">
    <property type="entry name" value="ATPase domain of HSP90 chaperone/DNA topoisomerase II/histidine kinase"/>
    <property type="match status" value="1"/>
</dbReference>
<evidence type="ECO:0000256" key="4">
    <source>
        <dbReference type="ARBA" id="ARBA00022553"/>
    </source>
</evidence>
<keyword evidence="5" id="KW-0808">Transferase</keyword>
<name>A0A919E3Q7_9PROT</name>
<dbReference type="AlphaFoldDB" id="A0A919E3Q7"/>
<sequence>MTDERLKYDLESLPFWKKLFLTLTGVVAQILVLTFFPIALLLYMSSGTFRDLGDIGDRFYSVIEETGTKQVVLFHGISDLENEISDYSEKLDQIRNGYYALLWPTDTAADSVAMPDGYSLVKRANNLVGMADYLEKEFIAAGLLDPASKAFVFTQIRYDLWPSVVQSIAQVEKLAATATEGHAEMAMVVSKGGRDEARQYFLSKELPRLEALNTAINASIKSVSEVKDLGLSVLGDQLHASLTMRKREAEKVFRASVFQWQLVASVLLIIVTYFTYFRLAKPLHLLIMTTRKMVRGQDVKVDNYLKRSDEIGSLARALSIFRSYLQKRNEAEKALEQEKQKFSRILELMGEAVVAIDKDHKVCIFNRHAEEVFGYAAKDIIGQNINILLPEQFRAMHHQQVNSFDKGGQQTRLMNGRANIQGRRSNGEIFQAAGSIAKVDFGEQTLFTAALRDISYEKEQEAALLAERARAELASRAKSEFLANMSHELRTPLNAIIGFSDIMQNELMGTMGSPVYKDYTRDIHQSGQHLLSIINNILDISKIEAGRYEVQETLLAPEDVCDAAMRLVRYRADSKNIKMSQTLELETKYLRGGETELKQMLSNLLSNAVKFTEENGSVTLSGYIEGDTLVFAVTDTGIGISLENLEKITEPFWQVDNSLQRHHEGTGLGLALVKQLMEQHQGTLQIESKVGIGTTTYLRFPKERIIDRATLKEQPDAMKELEDALYI</sequence>
<dbReference type="PROSITE" id="PS50885">
    <property type="entry name" value="HAMP"/>
    <property type="match status" value="1"/>
</dbReference>
<dbReference type="EC" id="2.7.13.3" evidence="3"/>
<evidence type="ECO:0000256" key="7">
    <source>
        <dbReference type="ARBA" id="ARBA00022777"/>
    </source>
</evidence>
<dbReference type="SMART" id="SM00387">
    <property type="entry name" value="HATPase_c"/>
    <property type="match status" value="1"/>
</dbReference>
<keyword evidence="7" id="KW-0418">Kinase</keyword>
<evidence type="ECO:0000256" key="12">
    <source>
        <dbReference type="SAM" id="Phobius"/>
    </source>
</evidence>
<dbReference type="InterPro" id="IPR036097">
    <property type="entry name" value="HisK_dim/P_sf"/>
</dbReference>
<feature type="transmembrane region" description="Helical" evidence="12">
    <location>
        <begin position="252"/>
        <end position="276"/>
    </location>
</feature>
<dbReference type="PANTHER" id="PTHR43047">
    <property type="entry name" value="TWO-COMPONENT HISTIDINE PROTEIN KINASE"/>
    <property type="match status" value="1"/>
</dbReference>
<dbReference type="PROSITE" id="PS50109">
    <property type="entry name" value="HIS_KIN"/>
    <property type="match status" value="1"/>
</dbReference>
<evidence type="ECO:0000259" key="14">
    <source>
        <dbReference type="PROSITE" id="PS50112"/>
    </source>
</evidence>
<dbReference type="SMART" id="SM00388">
    <property type="entry name" value="HisKA"/>
    <property type="match status" value="1"/>
</dbReference>
<feature type="domain" description="PAS" evidence="14">
    <location>
        <begin position="338"/>
        <end position="407"/>
    </location>
</feature>
<dbReference type="PRINTS" id="PR00344">
    <property type="entry name" value="BCTRLSENSOR"/>
</dbReference>
<dbReference type="FunFam" id="3.30.565.10:FF:000006">
    <property type="entry name" value="Sensor histidine kinase WalK"/>
    <property type="match status" value="1"/>
</dbReference>
<comment type="subcellular location">
    <subcellularLocation>
        <location evidence="2">Membrane</location>
    </subcellularLocation>
</comment>
<keyword evidence="12" id="KW-1133">Transmembrane helix</keyword>
<keyword evidence="11" id="KW-0175">Coiled coil</keyword>
<keyword evidence="8" id="KW-0067">ATP-binding</keyword>
<evidence type="ECO:0000259" key="13">
    <source>
        <dbReference type="PROSITE" id="PS50109"/>
    </source>
</evidence>
<dbReference type="PANTHER" id="PTHR43047:SF72">
    <property type="entry name" value="OSMOSENSING HISTIDINE PROTEIN KINASE SLN1"/>
    <property type="match status" value="1"/>
</dbReference>
<dbReference type="EMBL" id="BNCI01000001">
    <property type="protein sequence ID" value="GHF10689.1"/>
    <property type="molecule type" value="Genomic_DNA"/>
</dbReference>
<proteinExistence type="predicted"/>
<dbReference type="RefSeq" id="WP_191249555.1">
    <property type="nucleotide sequence ID" value="NZ_BNCI01000001.1"/>
</dbReference>
<comment type="caution">
    <text evidence="16">The sequence shown here is derived from an EMBL/GenBank/DDBJ whole genome shotgun (WGS) entry which is preliminary data.</text>
</comment>
<gene>
    <name evidence="16" type="ORF">GCM10017044_00460</name>
</gene>
<keyword evidence="12" id="KW-0812">Transmembrane</keyword>
<dbReference type="InterPro" id="IPR003661">
    <property type="entry name" value="HisK_dim/P_dom"/>
</dbReference>
<feature type="domain" description="HAMP" evidence="15">
    <location>
        <begin position="277"/>
        <end position="330"/>
    </location>
</feature>
<dbReference type="GO" id="GO:0006355">
    <property type="term" value="P:regulation of DNA-templated transcription"/>
    <property type="evidence" value="ECO:0007669"/>
    <property type="project" value="InterPro"/>
</dbReference>
<dbReference type="InterPro" id="IPR000014">
    <property type="entry name" value="PAS"/>
</dbReference>
<dbReference type="SMART" id="SM00091">
    <property type="entry name" value="PAS"/>
    <property type="match status" value="1"/>
</dbReference>
<dbReference type="FunFam" id="1.10.287.130:FF:000038">
    <property type="entry name" value="Sensory transduction histidine kinase"/>
    <property type="match status" value="1"/>
</dbReference>
<dbReference type="InterPro" id="IPR036890">
    <property type="entry name" value="HATPase_C_sf"/>
</dbReference>
<dbReference type="Gene3D" id="1.10.287.130">
    <property type="match status" value="1"/>
</dbReference>
<comment type="catalytic activity">
    <reaction evidence="1">
        <text>ATP + protein L-histidine = ADP + protein N-phospho-L-histidine.</text>
        <dbReference type="EC" id="2.7.13.3"/>
    </reaction>
</comment>
<dbReference type="Pfam" id="PF00989">
    <property type="entry name" value="PAS"/>
    <property type="match status" value="1"/>
</dbReference>
<dbReference type="InterPro" id="IPR035965">
    <property type="entry name" value="PAS-like_dom_sf"/>
</dbReference>
<keyword evidence="6" id="KW-0547">Nucleotide-binding</keyword>